<dbReference type="Proteomes" id="UP001617907">
    <property type="component" value="Unassembled WGS sequence"/>
</dbReference>
<feature type="region of interest" description="Disordered" evidence="1">
    <location>
        <begin position="1"/>
        <end position="20"/>
    </location>
</feature>
<sequence>MASIPVPHRVGEPQMEADFTPGTLDEGLVDRLSRFLEEAEPVLFSPGTVPDPFSDSQDMYVRVGIMTDGTWVWQLAWADYVQYHQVAPPSNFLDHIISLNFTAPELTIERTLEIAEAEGLPLPE</sequence>
<gene>
    <name evidence="2" type="ORF">ACIQFM_31885</name>
</gene>
<reference evidence="2 3" key="1">
    <citation type="submission" date="2024-10" db="EMBL/GenBank/DDBJ databases">
        <title>The Natural Products Discovery Center: Release of the First 8490 Sequenced Strains for Exploring Actinobacteria Biosynthetic Diversity.</title>
        <authorList>
            <person name="Kalkreuter E."/>
            <person name="Kautsar S.A."/>
            <person name="Yang D."/>
            <person name="Bader C.D."/>
            <person name="Teijaro C.N."/>
            <person name="Fluegel L."/>
            <person name="Davis C.M."/>
            <person name="Simpson J.R."/>
            <person name="Lauterbach L."/>
            <person name="Steele A.D."/>
            <person name="Gui C."/>
            <person name="Meng S."/>
            <person name="Li G."/>
            <person name="Viehrig K."/>
            <person name="Ye F."/>
            <person name="Su P."/>
            <person name="Kiefer A.F."/>
            <person name="Nichols A."/>
            <person name="Cepeda A.J."/>
            <person name="Yan W."/>
            <person name="Fan B."/>
            <person name="Jiang Y."/>
            <person name="Adhikari A."/>
            <person name="Zheng C.-J."/>
            <person name="Schuster L."/>
            <person name="Cowan T.M."/>
            <person name="Smanski M.J."/>
            <person name="Chevrette M.G."/>
            <person name="De Carvalho L.P.S."/>
            <person name="Shen B."/>
        </authorList>
    </citation>
    <scope>NUCLEOTIDE SEQUENCE [LARGE SCALE GENOMIC DNA]</scope>
    <source>
        <strain evidence="2 3">NPDC093086</strain>
    </source>
</reference>
<proteinExistence type="predicted"/>
<protein>
    <submittedName>
        <fullName evidence="2">Uncharacterized protein</fullName>
    </submittedName>
</protein>
<accession>A0ABW8HJB5</accession>
<evidence type="ECO:0000256" key="1">
    <source>
        <dbReference type="SAM" id="MobiDB-lite"/>
    </source>
</evidence>
<evidence type="ECO:0000313" key="2">
    <source>
        <dbReference type="EMBL" id="MFJ6040842.1"/>
    </source>
</evidence>
<dbReference type="RefSeq" id="WP_350889125.1">
    <property type="nucleotide sequence ID" value="NZ_JBEOTR010000001.1"/>
</dbReference>
<name>A0ABW8HJB5_9ACTN</name>
<comment type="caution">
    <text evidence="2">The sequence shown here is derived from an EMBL/GenBank/DDBJ whole genome shotgun (WGS) entry which is preliminary data.</text>
</comment>
<dbReference type="EMBL" id="JBIVPC010000021">
    <property type="protein sequence ID" value="MFJ6040842.1"/>
    <property type="molecule type" value="Genomic_DNA"/>
</dbReference>
<evidence type="ECO:0000313" key="3">
    <source>
        <dbReference type="Proteomes" id="UP001617907"/>
    </source>
</evidence>
<keyword evidence="3" id="KW-1185">Reference proteome</keyword>
<organism evidence="2 3">
    <name type="scientific">Streptomyces ardesiacus</name>
    <dbReference type="NCBI Taxonomy" id="285564"/>
    <lineage>
        <taxon>Bacteria</taxon>
        <taxon>Bacillati</taxon>
        <taxon>Actinomycetota</taxon>
        <taxon>Actinomycetes</taxon>
        <taxon>Kitasatosporales</taxon>
        <taxon>Streptomycetaceae</taxon>
        <taxon>Streptomyces</taxon>
    </lineage>
</organism>